<gene>
    <name evidence="1" type="ORF">J2W83_001741</name>
</gene>
<name>A0ACC6K121_9PSED</name>
<evidence type="ECO:0000313" key="2">
    <source>
        <dbReference type="Proteomes" id="UP001259587"/>
    </source>
</evidence>
<proteinExistence type="predicted"/>
<sequence length="251" mass="26382">MKKIAAVLAVGLSVGVTALPAQALSWASVLTFISTMQSEMSAWSVTVKQTALSANVVSQMDSDSKKQLANAVGTIEMSNRVMKAVTSFDSAVGQPVTIKCTAQEQGKLFVEAVSQRDKDAAKLMATYASQRVGSRATADQAALAMHRDTYCTVSEARQGMCTLNANGMQGWDVDYAGPFSETTLAPEGEAAAYAYTAMITDQRAEAHIDCNSAACNAAQSQQLATSAMSAMAANSLVGQVTDRRVPMLTGQ</sequence>
<reference evidence="1" key="1">
    <citation type="submission" date="2023-07" db="EMBL/GenBank/DDBJ databases">
        <title>Sorghum-associated microbial communities from plants grown in Nebraska, USA.</title>
        <authorList>
            <person name="Schachtman D."/>
        </authorList>
    </citation>
    <scope>NUCLEOTIDE SEQUENCE</scope>
    <source>
        <strain evidence="1">BE56</strain>
    </source>
</reference>
<protein>
    <submittedName>
        <fullName evidence="1">Uncharacterized protein</fullName>
    </submittedName>
</protein>
<keyword evidence="2" id="KW-1185">Reference proteome</keyword>
<accession>A0ACC6K121</accession>
<comment type="caution">
    <text evidence="1">The sequence shown here is derived from an EMBL/GenBank/DDBJ whole genome shotgun (WGS) entry which is preliminary data.</text>
</comment>
<dbReference type="Proteomes" id="UP001259587">
    <property type="component" value="Unassembled WGS sequence"/>
</dbReference>
<dbReference type="EMBL" id="JAVDTH010000007">
    <property type="protein sequence ID" value="MDR6712146.1"/>
    <property type="molecule type" value="Genomic_DNA"/>
</dbReference>
<organism evidence="1 2">
    <name type="scientific">Pseudomonas hunanensis</name>
    <dbReference type="NCBI Taxonomy" id="1247546"/>
    <lineage>
        <taxon>Bacteria</taxon>
        <taxon>Pseudomonadati</taxon>
        <taxon>Pseudomonadota</taxon>
        <taxon>Gammaproteobacteria</taxon>
        <taxon>Pseudomonadales</taxon>
        <taxon>Pseudomonadaceae</taxon>
        <taxon>Pseudomonas</taxon>
    </lineage>
</organism>
<evidence type="ECO:0000313" key="1">
    <source>
        <dbReference type="EMBL" id="MDR6712146.1"/>
    </source>
</evidence>